<comment type="pathway">
    <text evidence="3">Glycolipid metabolism; diglucosyl-diacylglycerol biosynthesis.</text>
</comment>
<comment type="cofactor">
    <cofactor evidence="2">
        <name>Mg(2+)</name>
        <dbReference type="ChEBI" id="CHEBI:18420"/>
    </cofactor>
</comment>
<dbReference type="GO" id="GO:0006166">
    <property type="term" value="P:purine ribonucleoside salvage"/>
    <property type="evidence" value="ECO:0007669"/>
    <property type="project" value="TreeGrafter"/>
</dbReference>
<keyword evidence="8 14" id="KW-0479">Metal-binding</keyword>
<dbReference type="InterPro" id="IPR005844">
    <property type="entry name" value="A-D-PHexomutase_a/b/a-I"/>
</dbReference>
<feature type="domain" description="Alpha-D-phosphohexomutase alpha/beta/alpha" evidence="16">
    <location>
        <begin position="3"/>
        <end position="134"/>
    </location>
</feature>
<feature type="domain" description="Alpha-D-phosphohexomutase alpha/beta/alpha" evidence="17">
    <location>
        <begin position="168"/>
        <end position="269"/>
    </location>
</feature>
<dbReference type="CDD" id="cd05800">
    <property type="entry name" value="PGM_like2"/>
    <property type="match status" value="1"/>
</dbReference>
<proteinExistence type="inferred from homology"/>
<evidence type="ECO:0000313" key="19">
    <source>
        <dbReference type="EMBL" id="QGG47473.1"/>
    </source>
</evidence>
<evidence type="ECO:0000259" key="16">
    <source>
        <dbReference type="Pfam" id="PF02878"/>
    </source>
</evidence>
<dbReference type="InterPro" id="IPR005843">
    <property type="entry name" value="A-D-PHexomutase_C"/>
</dbReference>
<feature type="domain" description="Alpha-D-phosphohexomutase C-terminal" evidence="15">
    <location>
        <begin position="415"/>
        <end position="472"/>
    </location>
</feature>
<dbReference type="InterPro" id="IPR005841">
    <property type="entry name" value="Alpha-D-phosphohexomutase_SF"/>
</dbReference>
<reference evidence="20" key="1">
    <citation type="submission" date="2019-11" db="EMBL/GenBank/DDBJ databases">
        <title>Genome sequence of Heliorestis convoluta strain HH, an alkaliphilic and minimalistic phototrophic bacterium from a soda lake in Egypt.</title>
        <authorList>
            <person name="Dewey E.D."/>
            <person name="Stokes L.M."/>
            <person name="Burchell B.M."/>
            <person name="Shaffer K.N."/>
            <person name="Huntington A.M."/>
            <person name="Baker J.M."/>
            <person name="Nadendla S."/>
            <person name="Giglio M.G."/>
            <person name="Touchman J.W."/>
            <person name="Blankenship R.E."/>
            <person name="Madigan M.T."/>
            <person name="Sattley W.M."/>
        </authorList>
    </citation>
    <scope>NUCLEOTIDE SEQUENCE [LARGE SCALE GENOMIC DNA]</scope>
    <source>
        <strain evidence="20">HH</strain>
    </source>
</reference>
<dbReference type="GO" id="GO:0000287">
    <property type="term" value="F:magnesium ion binding"/>
    <property type="evidence" value="ECO:0007669"/>
    <property type="project" value="InterPro"/>
</dbReference>
<dbReference type="PROSITE" id="PS00710">
    <property type="entry name" value="PGM_PMM"/>
    <property type="match status" value="1"/>
</dbReference>
<keyword evidence="20" id="KW-1185">Reference proteome</keyword>
<keyword evidence="10 19" id="KW-0413">Isomerase</keyword>
<dbReference type="PANTHER" id="PTHR45745">
    <property type="entry name" value="PHOSPHOMANNOMUTASE 45A"/>
    <property type="match status" value="1"/>
</dbReference>
<dbReference type="OrthoDB" id="9806956at2"/>
<comment type="pathway">
    <text evidence="4">Lipid metabolism.</text>
</comment>
<dbReference type="Pfam" id="PF00408">
    <property type="entry name" value="PGM_PMM_IV"/>
    <property type="match status" value="1"/>
</dbReference>
<dbReference type="AlphaFoldDB" id="A0A5Q2N105"/>
<feature type="domain" description="Alpha-D-phosphohexomutase alpha/beta/alpha" evidence="18">
    <location>
        <begin position="273"/>
        <end position="385"/>
    </location>
</feature>
<evidence type="ECO:0000256" key="14">
    <source>
        <dbReference type="RuleBase" id="RU004326"/>
    </source>
</evidence>
<dbReference type="Pfam" id="PF02878">
    <property type="entry name" value="PGM_PMM_I"/>
    <property type="match status" value="1"/>
</dbReference>
<dbReference type="InterPro" id="IPR005846">
    <property type="entry name" value="A-D-PHexomutase_a/b/a-III"/>
</dbReference>
<evidence type="ECO:0000256" key="13">
    <source>
        <dbReference type="ARBA" id="ARBA00041467"/>
    </source>
</evidence>
<protein>
    <recommendedName>
        <fullName evidence="11">Phosphoglucomutase</fullName>
        <ecNumber evidence="6">5.4.2.2</ecNumber>
    </recommendedName>
    <alternativeName>
        <fullName evidence="13">Alpha-phosphoglucomutase</fullName>
    </alternativeName>
    <alternativeName>
        <fullName evidence="12">Glucose phosphomutase</fullName>
    </alternativeName>
</protein>
<evidence type="ECO:0000256" key="5">
    <source>
        <dbReference type="ARBA" id="ARBA00010231"/>
    </source>
</evidence>
<evidence type="ECO:0000256" key="8">
    <source>
        <dbReference type="ARBA" id="ARBA00022723"/>
    </source>
</evidence>
<dbReference type="Pfam" id="PF02880">
    <property type="entry name" value="PGM_PMM_III"/>
    <property type="match status" value="1"/>
</dbReference>
<evidence type="ECO:0000256" key="12">
    <source>
        <dbReference type="ARBA" id="ARBA00041398"/>
    </source>
</evidence>
<dbReference type="EC" id="5.4.2.2" evidence="6"/>
<dbReference type="EMBL" id="CP045875">
    <property type="protein sequence ID" value="QGG47473.1"/>
    <property type="molecule type" value="Genomic_DNA"/>
</dbReference>
<dbReference type="InterPro" id="IPR036900">
    <property type="entry name" value="A-D-PHexomutase_C_sf"/>
</dbReference>
<evidence type="ECO:0000256" key="6">
    <source>
        <dbReference type="ARBA" id="ARBA00012728"/>
    </source>
</evidence>
<dbReference type="SUPFAM" id="SSF53738">
    <property type="entry name" value="Phosphoglucomutase, first 3 domains"/>
    <property type="match status" value="2"/>
</dbReference>
<dbReference type="SUPFAM" id="SSF55957">
    <property type="entry name" value="Phosphoglucomutase, C-terminal domain"/>
    <property type="match status" value="1"/>
</dbReference>
<dbReference type="RefSeq" id="WP_153724835.1">
    <property type="nucleotide sequence ID" value="NZ_CP045875.1"/>
</dbReference>
<dbReference type="Gene3D" id="3.30.310.50">
    <property type="entry name" value="Alpha-D-phosphohexomutase, C-terminal domain"/>
    <property type="match status" value="1"/>
</dbReference>
<comment type="similarity">
    <text evidence="5 14">Belongs to the phosphohexose mutase family.</text>
</comment>
<evidence type="ECO:0000256" key="7">
    <source>
        <dbReference type="ARBA" id="ARBA00022553"/>
    </source>
</evidence>
<dbReference type="Pfam" id="PF02879">
    <property type="entry name" value="PGM_PMM_II"/>
    <property type="match status" value="1"/>
</dbReference>
<gene>
    <name evidence="19" type="ORF">FTV88_1326</name>
</gene>
<keyword evidence="7" id="KW-0597">Phosphoprotein</keyword>
<organism evidence="19 20">
    <name type="scientific">Heliorestis convoluta</name>
    <dbReference type="NCBI Taxonomy" id="356322"/>
    <lineage>
        <taxon>Bacteria</taxon>
        <taxon>Bacillati</taxon>
        <taxon>Bacillota</taxon>
        <taxon>Clostridia</taxon>
        <taxon>Eubacteriales</taxon>
        <taxon>Heliobacteriaceae</taxon>
        <taxon>Heliorestis</taxon>
    </lineage>
</organism>
<evidence type="ECO:0000259" key="18">
    <source>
        <dbReference type="Pfam" id="PF02880"/>
    </source>
</evidence>
<name>A0A5Q2N105_9FIRM</name>
<evidence type="ECO:0000259" key="15">
    <source>
        <dbReference type="Pfam" id="PF00408"/>
    </source>
</evidence>
<comment type="catalytic activity">
    <reaction evidence="1">
        <text>alpha-D-glucose 1-phosphate = alpha-D-glucose 6-phosphate</text>
        <dbReference type="Rhea" id="RHEA:23536"/>
        <dbReference type="ChEBI" id="CHEBI:58225"/>
        <dbReference type="ChEBI" id="CHEBI:58601"/>
        <dbReference type="EC" id="5.4.2.2"/>
    </reaction>
</comment>
<evidence type="ECO:0000259" key="17">
    <source>
        <dbReference type="Pfam" id="PF02879"/>
    </source>
</evidence>
<evidence type="ECO:0000256" key="1">
    <source>
        <dbReference type="ARBA" id="ARBA00000443"/>
    </source>
</evidence>
<dbReference type="PANTHER" id="PTHR45745:SF1">
    <property type="entry name" value="PHOSPHOGLUCOMUTASE 2B-RELATED"/>
    <property type="match status" value="1"/>
</dbReference>
<evidence type="ECO:0000256" key="4">
    <source>
        <dbReference type="ARBA" id="ARBA00005189"/>
    </source>
</evidence>
<dbReference type="InterPro" id="IPR005845">
    <property type="entry name" value="A-D-PHexomutase_a/b/a-II"/>
</dbReference>
<evidence type="ECO:0000313" key="20">
    <source>
        <dbReference type="Proteomes" id="UP000366051"/>
    </source>
</evidence>
<dbReference type="InterPro" id="IPR016066">
    <property type="entry name" value="A-D-PHexomutase_CS"/>
</dbReference>
<dbReference type="GO" id="GO:0005975">
    <property type="term" value="P:carbohydrate metabolic process"/>
    <property type="evidence" value="ECO:0007669"/>
    <property type="project" value="InterPro"/>
</dbReference>
<dbReference type="InterPro" id="IPR016055">
    <property type="entry name" value="A-D-PHexomutase_a/b/a-I/II/III"/>
</dbReference>
<dbReference type="Proteomes" id="UP000366051">
    <property type="component" value="Chromosome"/>
</dbReference>
<dbReference type="GO" id="GO:0008973">
    <property type="term" value="F:phosphopentomutase activity"/>
    <property type="evidence" value="ECO:0007669"/>
    <property type="project" value="TreeGrafter"/>
</dbReference>
<sequence>MTIKFGTDGWRAIMAEEFTFANLEVVVQAIAQYVQETGLADRGIVIGYDNRFLAERFAERSAEVLTGNGIAIMMPQKALPTPVTAFAIQHYGAAGAIMLTASHNPPEYNGIKFIPEYAGPATPEITDRIESLVRDMVAQREEKTLTVSRLRLKAAEEQGLVKTIDPKEAYLDAITGLIDFDAIKASGLKIVIDPMWSAGIGYIEAALDRSAMEYKAIHDYRDPLFGGIMPEPSESVLTELKDQVLASGADLGLALDGDGDRFGIMEADGTYINPNQVLTLLFHHMLTRQGKRGKVARTVATTHMLDRIAAKAGLEVEETPVGFKYIGQSLRDPDCLLGGEESGGLSIQGHLPEKDGILACLLMAEVKAVAKKPLTEILAEIAAEYGTLISQRLDLHTLPEEKATILQSLQQYSPATVAGQTVVKRLTVDGVKLQLESGAYALVRPSGTEPLFRLYVEANSSDELKAIQQDVKSALGL</sequence>
<evidence type="ECO:0000256" key="10">
    <source>
        <dbReference type="ARBA" id="ARBA00023235"/>
    </source>
</evidence>
<dbReference type="Gene3D" id="3.40.120.10">
    <property type="entry name" value="Alpha-D-Glucose-1,6-Bisphosphate, subunit A, domain 3"/>
    <property type="match status" value="3"/>
</dbReference>
<evidence type="ECO:0000256" key="3">
    <source>
        <dbReference type="ARBA" id="ARBA00005164"/>
    </source>
</evidence>
<accession>A0A5Q2N105</accession>
<dbReference type="GO" id="GO:0004614">
    <property type="term" value="F:phosphoglucomutase activity"/>
    <property type="evidence" value="ECO:0007669"/>
    <property type="project" value="UniProtKB-EC"/>
</dbReference>
<dbReference type="KEGG" id="hcv:FTV88_1326"/>
<dbReference type="PRINTS" id="PR00509">
    <property type="entry name" value="PGMPMM"/>
</dbReference>
<evidence type="ECO:0000256" key="9">
    <source>
        <dbReference type="ARBA" id="ARBA00022842"/>
    </source>
</evidence>
<evidence type="ECO:0000256" key="11">
    <source>
        <dbReference type="ARBA" id="ARBA00039995"/>
    </source>
</evidence>
<keyword evidence="9 14" id="KW-0460">Magnesium</keyword>
<evidence type="ECO:0000256" key="2">
    <source>
        <dbReference type="ARBA" id="ARBA00001946"/>
    </source>
</evidence>